<keyword evidence="3" id="KW-1185">Reference proteome</keyword>
<accession>A0AAD7GSK8</accession>
<proteinExistence type="predicted"/>
<keyword evidence="1" id="KW-0732">Signal</keyword>
<evidence type="ECO:0000313" key="3">
    <source>
        <dbReference type="Proteomes" id="UP001221757"/>
    </source>
</evidence>
<feature type="signal peptide" evidence="1">
    <location>
        <begin position="1"/>
        <end position="16"/>
    </location>
</feature>
<dbReference type="AlphaFoldDB" id="A0AAD7GSK8"/>
<dbReference type="Proteomes" id="UP001221757">
    <property type="component" value="Unassembled WGS sequence"/>
</dbReference>
<evidence type="ECO:0000256" key="1">
    <source>
        <dbReference type="SAM" id="SignalP"/>
    </source>
</evidence>
<dbReference type="EMBL" id="JARKIE010000010">
    <property type="protein sequence ID" value="KAJ7704401.1"/>
    <property type="molecule type" value="Genomic_DNA"/>
</dbReference>
<comment type="caution">
    <text evidence="2">The sequence shown here is derived from an EMBL/GenBank/DDBJ whole genome shotgun (WGS) entry which is preliminary data.</text>
</comment>
<evidence type="ECO:0000313" key="2">
    <source>
        <dbReference type="EMBL" id="KAJ7704401.1"/>
    </source>
</evidence>
<protein>
    <submittedName>
        <fullName evidence="2">Uncharacterized protein</fullName>
    </submittedName>
</protein>
<organism evidence="2 3">
    <name type="scientific">Mycena rosella</name>
    <name type="common">Pink bonnet</name>
    <name type="synonym">Agaricus rosellus</name>
    <dbReference type="NCBI Taxonomy" id="1033263"/>
    <lineage>
        <taxon>Eukaryota</taxon>
        <taxon>Fungi</taxon>
        <taxon>Dikarya</taxon>
        <taxon>Basidiomycota</taxon>
        <taxon>Agaricomycotina</taxon>
        <taxon>Agaricomycetes</taxon>
        <taxon>Agaricomycetidae</taxon>
        <taxon>Agaricales</taxon>
        <taxon>Marasmiineae</taxon>
        <taxon>Mycenaceae</taxon>
        <taxon>Mycena</taxon>
    </lineage>
</organism>
<reference evidence="2" key="1">
    <citation type="submission" date="2023-03" db="EMBL/GenBank/DDBJ databases">
        <title>Massive genome expansion in bonnet fungi (Mycena s.s.) driven by repeated elements and novel gene families across ecological guilds.</title>
        <authorList>
            <consortium name="Lawrence Berkeley National Laboratory"/>
            <person name="Harder C.B."/>
            <person name="Miyauchi S."/>
            <person name="Viragh M."/>
            <person name="Kuo A."/>
            <person name="Thoen E."/>
            <person name="Andreopoulos B."/>
            <person name="Lu D."/>
            <person name="Skrede I."/>
            <person name="Drula E."/>
            <person name="Henrissat B."/>
            <person name="Morin E."/>
            <person name="Kohler A."/>
            <person name="Barry K."/>
            <person name="LaButti K."/>
            <person name="Morin E."/>
            <person name="Salamov A."/>
            <person name="Lipzen A."/>
            <person name="Mereny Z."/>
            <person name="Hegedus B."/>
            <person name="Baldrian P."/>
            <person name="Stursova M."/>
            <person name="Weitz H."/>
            <person name="Taylor A."/>
            <person name="Grigoriev I.V."/>
            <person name="Nagy L.G."/>
            <person name="Martin F."/>
            <person name="Kauserud H."/>
        </authorList>
    </citation>
    <scope>NUCLEOTIDE SEQUENCE</scope>
    <source>
        <strain evidence="2">CBHHK067</strain>
    </source>
</reference>
<name>A0AAD7GSK8_MYCRO</name>
<feature type="chain" id="PRO_5042262555" evidence="1">
    <location>
        <begin position="17"/>
        <end position="100"/>
    </location>
</feature>
<sequence length="100" mass="10784">MRFALTVFVLAAVAAATKPPPECAVCPKTLPPGVSEIAWTRVAADEDAGTMFCGYRGKERGNPKTLETFCSYYNNGTLIKNPGSLKACPKTVKVEKCKKQ</sequence>
<gene>
    <name evidence="2" type="ORF">B0H17DRAFT_1193647</name>
</gene>